<proteinExistence type="predicted"/>
<evidence type="ECO:0000313" key="2">
    <source>
        <dbReference type="EMBL" id="MFC3860783.1"/>
    </source>
</evidence>
<organism evidence="2 3">
    <name type="scientific">Deinococcus antarcticus</name>
    <dbReference type="NCBI Taxonomy" id="1298767"/>
    <lineage>
        <taxon>Bacteria</taxon>
        <taxon>Thermotogati</taxon>
        <taxon>Deinococcota</taxon>
        <taxon>Deinococci</taxon>
        <taxon>Deinococcales</taxon>
        <taxon>Deinococcaceae</taxon>
        <taxon>Deinococcus</taxon>
    </lineage>
</organism>
<accession>A0ABV8A8L7</accession>
<dbReference type="RefSeq" id="WP_380077054.1">
    <property type="nucleotide sequence ID" value="NZ_JBHRZF010000095.1"/>
</dbReference>
<sequence>MNPAELRGTLQRNLDLIKRATAGISDEDALKRIGQGSSLNWVVGHVLSSCTRIMEFPGVEDSTFKHDDIRVLYGRDTQPDGANELPRPRPAPDAAGRDATGDLGRHWNC</sequence>
<gene>
    <name evidence="2" type="ORF">ACFOPQ_08400</name>
</gene>
<comment type="caution">
    <text evidence="2">The sequence shown here is derived from an EMBL/GenBank/DDBJ whole genome shotgun (WGS) entry which is preliminary data.</text>
</comment>
<protein>
    <recommendedName>
        <fullName evidence="4">DinB family protein</fullName>
    </recommendedName>
</protein>
<evidence type="ECO:0000313" key="3">
    <source>
        <dbReference type="Proteomes" id="UP001595748"/>
    </source>
</evidence>
<name>A0ABV8A8L7_9DEIO</name>
<evidence type="ECO:0008006" key="4">
    <source>
        <dbReference type="Google" id="ProtNLM"/>
    </source>
</evidence>
<dbReference type="Gene3D" id="1.20.120.450">
    <property type="entry name" value="dinb family like domain"/>
    <property type="match status" value="1"/>
</dbReference>
<dbReference type="EMBL" id="JBHRZF010000095">
    <property type="protein sequence ID" value="MFC3860783.1"/>
    <property type="molecule type" value="Genomic_DNA"/>
</dbReference>
<feature type="compositionally biased region" description="Basic and acidic residues" evidence="1">
    <location>
        <begin position="95"/>
        <end position="109"/>
    </location>
</feature>
<keyword evidence="3" id="KW-1185">Reference proteome</keyword>
<reference evidence="3" key="1">
    <citation type="journal article" date="2019" name="Int. J. Syst. Evol. Microbiol.">
        <title>The Global Catalogue of Microorganisms (GCM) 10K type strain sequencing project: providing services to taxonomists for standard genome sequencing and annotation.</title>
        <authorList>
            <consortium name="The Broad Institute Genomics Platform"/>
            <consortium name="The Broad Institute Genome Sequencing Center for Infectious Disease"/>
            <person name="Wu L."/>
            <person name="Ma J."/>
        </authorList>
    </citation>
    <scope>NUCLEOTIDE SEQUENCE [LARGE SCALE GENOMIC DNA]</scope>
    <source>
        <strain evidence="3">CCTCC AB 2013263</strain>
    </source>
</reference>
<dbReference type="Proteomes" id="UP001595748">
    <property type="component" value="Unassembled WGS sequence"/>
</dbReference>
<dbReference type="InterPro" id="IPR034660">
    <property type="entry name" value="DinB/YfiT-like"/>
</dbReference>
<evidence type="ECO:0000256" key="1">
    <source>
        <dbReference type="SAM" id="MobiDB-lite"/>
    </source>
</evidence>
<feature type="region of interest" description="Disordered" evidence="1">
    <location>
        <begin position="75"/>
        <end position="109"/>
    </location>
</feature>